<feature type="non-terminal residue" evidence="1">
    <location>
        <position position="86"/>
    </location>
</feature>
<name>A0A3B0PVU5_MYCGL</name>
<keyword evidence="1" id="KW-0413">Isomerase</keyword>
<dbReference type="InterPro" id="IPR013826">
    <property type="entry name" value="Topo_IA_cen_sub3"/>
</dbReference>
<evidence type="ECO:0000313" key="1">
    <source>
        <dbReference type="EMBL" id="SYV95416.1"/>
    </source>
</evidence>
<dbReference type="GO" id="GO:0016853">
    <property type="term" value="F:isomerase activity"/>
    <property type="evidence" value="ECO:0007669"/>
    <property type="project" value="UniProtKB-KW"/>
</dbReference>
<dbReference type="Gene3D" id="1.10.290.10">
    <property type="entry name" value="Topoisomerase I, domain 4"/>
    <property type="match status" value="1"/>
</dbReference>
<dbReference type="Gene3D" id="2.70.20.10">
    <property type="entry name" value="Topoisomerase I, domain 3"/>
    <property type="match status" value="1"/>
</dbReference>
<reference evidence="2" key="1">
    <citation type="submission" date="2018-06" db="EMBL/GenBank/DDBJ databases">
        <authorList>
            <consortium name="Pathogen Informatics"/>
        </authorList>
    </citation>
    <scope>NUCLEOTIDE SEQUENCE [LARGE SCALE GENOMIC DNA]</scope>
    <source>
        <strain evidence="2">NCTC10115</strain>
    </source>
</reference>
<gene>
    <name evidence="1" type="ORF">NCTC10115_01397</name>
</gene>
<evidence type="ECO:0000313" key="2">
    <source>
        <dbReference type="Proteomes" id="UP000260136"/>
    </source>
</evidence>
<dbReference type="Proteomes" id="UP000260136">
    <property type="component" value="Chromosome"/>
</dbReference>
<dbReference type="InterPro" id="IPR013825">
    <property type="entry name" value="Topo_IA_cen_sub2"/>
</dbReference>
<protein>
    <submittedName>
        <fullName evidence="1">DNA topoisomerase I</fullName>
    </submittedName>
</protein>
<organism evidence="1 2">
    <name type="scientific">Mycoplasmoides gallisepticum</name>
    <name type="common">Mycoplasma gallisepticum</name>
    <dbReference type="NCBI Taxonomy" id="2096"/>
    <lineage>
        <taxon>Bacteria</taxon>
        <taxon>Bacillati</taxon>
        <taxon>Mycoplasmatota</taxon>
        <taxon>Mycoplasmoidales</taxon>
        <taxon>Mycoplasmoidaceae</taxon>
        <taxon>Mycoplasmoides</taxon>
    </lineage>
</organism>
<accession>A0A3B0PVU5</accession>
<dbReference type="EMBL" id="LS991952">
    <property type="protein sequence ID" value="SYV95416.1"/>
    <property type="molecule type" value="Genomic_DNA"/>
</dbReference>
<proteinExistence type="predicted"/>
<sequence length="86" mass="10079">MILKDGTELMLRKIDEKLKDKLGFKELEEVSGIDFNTKEDAELVKQHLSDKYRVYAIDTPKLKSSYPKEVYKTSTLQQDAINKLKW</sequence>
<dbReference type="AlphaFoldDB" id="A0A3B0PVU5"/>